<keyword evidence="3 9" id="KW-1003">Cell membrane</keyword>
<sequence length="141" mass="15185">MLKEFKSFAIKGNMVELAIGVIIGAAFGAIVSSLVADVMMPLIGLIFGGLDFSNWFIVLSDTGGETIASVAQAQELGVATLNIGLFINAVVKFLIVAWVLFFVVKGINSMRRKEEEKPSAPPSPTKEETLLTEIRDLLAKK</sequence>
<dbReference type="PRINTS" id="PR01264">
    <property type="entry name" value="MECHCHANNEL"/>
</dbReference>
<evidence type="ECO:0000256" key="7">
    <source>
        <dbReference type="ARBA" id="ARBA00023136"/>
    </source>
</evidence>
<dbReference type="EMBL" id="CP021330">
    <property type="protein sequence ID" value="AVX05879.1"/>
    <property type="molecule type" value="Genomic_DNA"/>
</dbReference>
<proteinExistence type="inferred from homology"/>
<evidence type="ECO:0000256" key="9">
    <source>
        <dbReference type="HAMAP-Rule" id="MF_00115"/>
    </source>
</evidence>
<dbReference type="GO" id="GO:0008381">
    <property type="term" value="F:mechanosensitive monoatomic ion channel activity"/>
    <property type="evidence" value="ECO:0007669"/>
    <property type="project" value="UniProtKB-UniRule"/>
</dbReference>
<dbReference type="HAMAP" id="MF_00115">
    <property type="entry name" value="MscL"/>
    <property type="match status" value="1"/>
</dbReference>
<accession>A0A2R4MIW5</accession>
<dbReference type="STRING" id="1122213.GCA_000423365_02683"/>
<dbReference type="NCBIfam" id="TIGR00220">
    <property type="entry name" value="mscL"/>
    <property type="match status" value="1"/>
</dbReference>
<dbReference type="AlphaFoldDB" id="A0A2R4MIW5"/>
<comment type="function">
    <text evidence="9">Channel that opens in response to stretch forces in the membrane lipid bilayer. May participate in the regulation of osmotic pressure changes within the cell.</text>
</comment>
<dbReference type="Pfam" id="PF01741">
    <property type="entry name" value="MscL"/>
    <property type="match status" value="1"/>
</dbReference>
<keyword evidence="4 9" id="KW-0812">Transmembrane</keyword>
<organism evidence="10 11">
    <name type="scientific">Maritalea myrionectae</name>
    <dbReference type="NCBI Taxonomy" id="454601"/>
    <lineage>
        <taxon>Bacteria</taxon>
        <taxon>Pseudomonadati</taxon>
        <taxon>Pseudomonadota</taxon>
        <taxon>Alphaproteobacteria</taxon>
        <taxon>Hyphomicrobiales</taxon>
        <taxon>Devosiaceae</taxon>
        <taxon>Maritalea</taxon>
    </lineage>
</organism>
<keyword evidence="6 9" id="KW-0406">Ion transport</keyword>
<dbReference type="Proteomes" id="UP000258927">
    <property type="component" value="Chromosome"/>
</dbReference>
<dbReference type="PANTHER" id="PTHR30266">
    <property type="entry name" value="MECHANOSENSITIVE CHANNEL MSCL"/>
    <property type="match status" value="1"/>
</dbReference>
<dbReference type="KEGG" id="mmyr:MXMO3_03375"/>
<evidence type="ECO:0000313" key="11">
    <source>
        <dbReference type="Proteomes" id="UP000258927"/>
    </source>
</evidence>
<dbReference type="NCBIfam" id="NF001843">
    <property type="entry name" value="PRK00567.1-4"/>
    <property type="match status" value="1"/>
</dbReference>
<evidence type="ECO:0000256" key="6">
    <source>
        <dbReference type="ARBA" id="ARBA00023065"/>
    </source>
</evidence>
<dbReference type="InterPro" id="IPR036019">
    <property type="entry name" value="MscL_channel"/>
</dbReference>
<evidence type="ECO:0000256" key="5">
    <source>
        <dbReference type="ARBA" id="ARBA00022989"/>
    </source>
</evidence>
<evidence type="ECO:0000256" key="1">
    <source>
        <dbReference type="ARBA" id="ARBA00004141"/>
    </source>
</evidence>
<feature type="transmembrane region" description="Helical" evidence="9">
    <location>
        <begin position="21"/>
        <end position="47"/>
    </location>
</feature>
<keyword evidence="2 9" id="KW-0813">Transport</keyword>
<comment type="subcellular location">
    <subcellularLocation>
        <location evidence="9">Cell inner membrane</location>
        <topology evidence="9">Multi-pass membrane protein</topology>
    </subcellularLocation>
    <subcellularLocation>
        <location evidence="1">Membrane</location>
        <topology evidence="1">Multi-pass membrane protein</topology>
    </subcellularLocation>
</comment>
<evidence type="ECO:0000256" key="2">
    <source>
        <dbReference type="ARBA" id="ARBA00022448"/>
    </source>
</evidence>
<dbReference type="GO" id="GO:0005886">
    <property type="term" value="C:plasma membrane"/>
    <property type="evidence" value="ECO:0007669"/>
    <property type="project" value="UniProtKB-SubCell"/>
</dbReference>
<evidence type="ECO:0000256" key="4">
    <source>
        <dbReference type="ARBA" id="ARBA00022692"/>
    </source>
</evidence>
<dbReference type="SUPFAM" id="SSF81330">
    <property type="entry name" value="Gated mechanosensitive channel"/>
    <property type="match status" value="1"/>
</dbReference>
<keyword evidence="11" id="KW-1185">Reference proteome</keyword>
<evidence type="ECO:0000256" key="8">
    <source>
        <dbReference type="ARBA" id="ARBA00023303"/>
    </source>
</evidence>
<name>A0A2R4MIW5_9HYPH</name>
<dbReference type="InterPro" id="IPR001185">
    <property type="entry name" value="MS_channel"/>
</dbReference>
<keyword evidence="5 9" id="KW-1133">Transmembrane helix</keyword>
<keyword evidence="7 9" id="KW-0472">Membrane</keyword>
<comment type="similarity">
    <text evidence="9">Belongs to the MscL family.</text>
</comment>
<dbReference type="NCBIfam" id="NF010557">
    <property type="entry name" value="PRK13952.1"/>
    <property type="match status" value="1"/>
</dbReference>
<reference evidence="10 11" key="1">
    <citation type="submission" date="2017-05" db="EMBL/GenBank/DDBJ databases">
        <title>Genome Analysis of Maritalea myrionectae HL2708#5.</title>
        <authorList>
            <consortium name="Cotde Inc.-PKNU"/>
            <person name="Jang D."/>
            <person name="Oh H.-M."/>
        </authorList>
    </citation>
    <scope>NUCLEOTIDE SEQUENCE [LARGE SCALE GENOMIC DNA]</scope>
    <source>
        <strain evidence="10 11">HL2708#5</strain>
    </source>
</reference>
<protein>
    <recommendedName>
        <fullName evidence="9">Large-conductance mechanosensitive channel</fullName>
    </recommendedName>
</protein>
<gene>
    <name evidence="9" type="primary">mscL</name>
    <name evidence="10" type="ORF">MXMO3_03375</name>
</gene>
<comment type="subunit">
    <text evidence="9">Homopentamer.</text>
</comment>
<feature type="transmembrane region" description="Helical" evidence="9">
    <location>
        <begin position="83"/>
        <end position="104"/>
    </location>
</feature>
<keyword evidence="9" id="KW-0997">Cell inner membrane</keyword>
<dbReference type="PANTHER" id="PTHR30266:SF2">
    <property type="entry name" value="LARGE-CONDUCTANCE MECHANOSENSITIVE CHANNEL"/>
    <property type="match status" value="1"/>
</dbReference>
<dbReference type="InterPro" id="IPR037673">
    <property type="entry name" value="MSC/AndL"/>
</dbReference>
<dbReference type="RefSeq" id="WP_117396628.1">
    <property type="nucleotide sequence ID" value="NZ_CP021330.1"/>
</dbReference>
<keyword evidence="8 9" id="KW-0407">Ion channel</keyword>
<evidence type="ECO:0000313" key="10">
    <source>
        <dbReference type="EMBL" id="AVX05879.1"/>
    </source>
</evidence>
<evidence type="ECO:0000256" key="3">
    <source>
        <dbReference type="ARBA" id="ARBA00022475"/>
    </source>
</evidence>
<dbReference type="Gene3D" id="1.10.1200.120">
    <property type="entry name" value="Large-conductance mechanosensitive channel, MscL, domain 1"/>
    <property type="match status" value="1"/>
</dbReference>